<gene>
    <name evidence="1" type="ORF">A2675_01515</name>
</gene>
<reference evidence="1 2" key="1">
    <citation type="journal article" date="2016" name="Nat. Commun.">
        <title>Thousands of microbial genomes shed light on interconnected biogeochemical processes in an aquifer system.</title>
        <authorList>
            <person name="Anantharaman K."/>
            <person name="Brown C.T."/>
            <person name="Hug L.A."/>
            <person name="Sharon I."/>
            <person name="Castelle C.J."/>
            <person name="Probst A.J."/>
            <person name="Thomas B.C."/>
            <person name="Singh A."/>
            <person name="Wilkins M.J."/>
            <person name="Karaoz U."/>
            <person name="Brodie E.L."/>
            <person name="Williams K.H."/>
            <person name="Hubbard S.S."/>
            <person name="Banfield J.F."/>
        </authorList>
    </citation>
    <scope>NUCLEOTIDE SEQUENCE [LARGE SCALE GENOMIC DNA]</scope>
</reference>
<name>A0A1G2S5N3_9BACT</name>
<accession>A0A1G2S5N3</accession>
<dbReference type="EMBL" id="MHUS01000024">
    <property type="protein sequence ID" value="OHA80415.1"/>
    <property type="molecule type" value="Genomic_DNA"/>
</dbReference>
<evidence type="ECO:0000313" key="1">
    <source>
        <dbReference type="EMBL" id="OHA80415.1"/>
    </source>
</evidence>
<dbReference type="AlphaFoldDB" id="A0A1G2S5N3"/>
<proteinExistence type="predicted"/>
<dbReference type="Proteomes" id="UP000176997">
    <property type="component" value="Unassembled WGS sequence"/>
</dbReference>
<comment type="caution">
    <text evidence="1">The sequence shown here is derived from an EMBL/GenBank/DDBJ whole genome shotgun (WGS) entry which is preliminary data.</text>
</comment>
<evidence type="ECO:0000313" key="2">
    <source>
        <dbReference type="Proteomes" id="UP000176997"/>
    </source>
</evidence>
<dbReference type="STRING" id="1802723.A2675_01515"/>
<organism evidence="1 2">
    <name type="scientific">Candidatus Yonathbacteria bacterium RIFCSPHIGHO2_01_FULL_51_10</name>
    <dbReference type="NCBI Taxonomy" id="1802723"/>
    <lineage>
        <taxon>Bacteria</taxon>
        <taxon>Candidatus Yonathiibacteriota</taxon>
    </lineage>
</organism>
<protein>
    <submittedName>
        <fullName evidence="1">Uncharacterized protein</fullName>
    </submittedName>
</protein>
<sequence>MEAAAMYIPRISIRVTEEDLTRSCIAIDGIGEFHTTHFDGSTSEGDGGLIRNCFEYMIQRGIEEISISPPVDASADYSMHRPLVGYRDLYGWHQMSHPLPSSLTKALNLILRVTPSLLDHAKVFLRVLMGPQKQ</sequence>